<keyword evidence="5" id="KW-0067">ATP-binding</keyword>
<dbReference type="AlphaFoldDB" id="A0A1F6CPY5"/>
<keyword evidence="4" id="KW-0547">Nucleotide-binding</keyword>
<dbReference type="EMBL" id="MFKF01000191">
    <property type="protein sequence ID" value="OGG51205.1"/>
    <property type="molecule type" value="Genomic_DNA"/>
</dbReference>
<dbReference type="PANTHER" id="PTHR30473:SF1">
    <property type="entry name" value="PHOH-LIKE PROTEIN"/>
    <property type="match status" value="1"/>
</dbReference>
<accession>A0A1F6CPY5</accession>
<organism evidence="8 9">
    <name type="scientific">Handelsmanbacteria sp. (strain RIFCSPLOWO2_12_FULL_64_10)</name>
    <dbReference type="NCBI Taxonomy" id="1817868"/>
    <lineage>
        <taxon>Bacteria</taxon>
        <taxon>Candidatus Handelsmaniibacteriota</taxon>
    </lineage>
</organism>
<dbReference type="InterPro" id="IPR051451">
    <property type="entry name" value="PhoH2-like"/>
</dbReference>
<evidence type="ECO:0000256" key="4">
    <source>
        <dbReference type="ARBA" id="ARBA00022741"/>
    </source>
</evidence>
<dbReference type="FunFam" id="3.40.50.300:FF:000013">
    <property type="entry name" value="PhoH family ATPase"/>
    <property type="match status" value="1"/>
</dbReference>
<evidence type="ECO:0000256" key="2">
    <source>
        <dbReference type="ARBA" id="ARBA00010393"/>
    </source>
</evidence>
<evidence type="ECO:0000256" key="6">
    <source>
        <dbReference type="ARBA" id="ARBA00039970"/>
    </source>
</evidence>
<dbReference type="PANTHER" id="PTHR30473">
    <property type="entry name" value="PROTEIN PHOH"/>
    <property type="match status" value="1"/>
</dbReference>
<feature type="domain" description="PhoH-like protein" evidence="7">
    <location>
        <begin position="108"/>
        <end position="311"/>
    </location>
</feature>
<dbReference type="InterPro" id="IPR003714">
    <property type="entry name" value="PhoH"/>
</dbReference>
<keyword evidence="3" id="KW-0963">Cytoplasm</keyword>
<dbReference type="Proteomes" id="UP000178606">
    <property type="component" value="Unassembled WGS sequence"/>
</dbReference>
<proteinExistence type="inferred from homology"/>
<evidence type="ECO:0000256" key="5">
    <source>
        <dbReference type="ARBA" id="ARBA00022840"/>
    </source>
</evidence>
<comment type="subcellular location">
    <subcellularLocation>
        <location evidence="1">Cytoplasm</location>
    </subcellularLocation>
</comment>
<evidence type="ECO:0000313" key="9">
    <source>
        <dbReference type="Proteomes" id="UP000178606"/>
    </source>
</evidence>
<protein>
    <recommendedName>
        <fullName evidence="6">PhoH-like protein</fullName>
    </recommendedName>
</protein>
<evidence type="ECO:0000259" key="7">
    <source>
        <dbReference type="Pfam" id="PF02562"/>
    </source>
</evidence>
<name>A0A1F6CPY5_HANXR</name>
<evidence type="ECO:0000256" key="1">
    <source>
        <dbReference type="ARBA" id="ARBA00004496"/>
    </source>
</evidence>
<comment type="caution">
    <text evidence="8">The sequence shown here is derived from an EMBL/GenBank/DDBJ whole genome shotgun (WGS) entry which is preliminary data.</text>
</comment>
<dbReference type="GO" id="GO:0005524">
    <property type="term" value="F:ATP binding"/>
    <property type="evidence" value="ECO:0007669"/>
    <property type="project" value="UniProtKB-KW"/>
</dbReference>
<dbReference type="SUPFAM" id="SSF52540">
    <property type="entry name" value="P-loop containing nucleoside triphosphate hydrolases"/>
    <property type="match status" value="1"/>
</dbReference>
<sequence length="323" mass="35502">MGERTSQRVGIEGIDPLDLYGHNDANLVAFEKRYGVNLVARGESIVVEGDAGHVEQACQALYNIVSHLRRGGEIDLNHLLRSGRDVGEEVAGGGESSRVLLSTRKALIRPRSTGQQRYVTAMEQQDIVFCIGPAGTGKTYLAVAAAVAALKRREISHIVLTRPAVEAGESLGFLPGDIQEKVDPYLRPLYDALDDMVPPERMRQLVDSRTLEIVPLAFMRGRTLNNAFVILDEAQNTSVSQMKMFLTRLGANARAVITGDITQVDLPTNTPSGLIQIQDILSHVEGIEFVYLTERDVVRHPLVQQIIKAYETYENKTTVNGGK</sequence>
<dbReference type="InterPro" id="IPR027417">
    <property type="entry name" value="P-loop_NTPase"/>
</dbReference>
<dbReference type="Pfam" id="PF02562">
    <property type="entry name" value="PhoH"/>
    <property type="match status" value="1"/>
</dbReference>
<dbReference type="GO" id="GO:0005829">
    <property type="term" value="C:cytosol"/>
    <property type="evidence" value="ECO:0007669"/>
    <property type="project" value="TreeGrafter"/>
</dbReference>
<reference evidence="8 9" key="1">
    <citation type="journal article" date="2016" name="Nat. Commun.">
        <title>Thousands of microbial genomes shed light on interconnected biogeochemical processes in an aquifer system.</title>
        <authorList>
            <person name="Anantharaman K."/>
            <person name="Brown C.T."/>
            <person name="Hug L.A."/>
            <person name="Sharon I."/>
            <person name="Castelle C.J."/>
            <person name="Probst A.J."/>
            <person name="Thomas B.C."/>
            <person name="Singh A."/>
            <person name="Wilkins M.J."/>
            <person name="Karaoz U."/>
            <person name="Brodie E.L."/>
            <person name="Williams K.H."/>
            <person name="Hubbard S.S."/>
            <person name="Banfield J.F."/>
        </authorList>
    </citation>
    <scope>NUCLEOTIDE SEQUENCE [LARGE SCALE GENOMIC DNA]</scope>
    <source>
        <strain evidence="9">RIFCSPLOWO2_12_FULL_64_10</strain>
    </source>
</reference>
<evidence type="ECO:0000256" key="3">
    <source>
        <dbReference type="ARBA" id="ARBA00022490"/>
    </source>
</evidence>
<gene>
    <name evidence="8" type="ORF">A3F84_04980</name>
</gene>
<evidence type="ECO:0000313" key="8">
    <source>
        <dbReference type="EMBL" id="OGG51205.1"/>
    </source>
</evidence>
<comment type="similarity">
    <text evidence="2">Belongs to the PhoH family.</text>
</comment>
<dbReference type="Gene3D" id="3.40.50.300">
    <property type="entry name" value="P-loop containing nucleotide triphosphate hydrolases"/>
    <property type="match status" value="1"/>
</dbReference>